<comment type="caution">
    <text evidence="2">The sequence shown here is derived from an EMBL/GenBank/DDBJ whole genome shotgun (WGS) entry which is preliminary data.</text>
</comment>
<evidence type="ECO:0000256" key="1">
    <source>
        <dbReference type="SAM" id="MobiDB-lite"/>
    </source>
</evidence>
<sequence>MRLLTDIPGEQACFPLRRGRKRGGKRKRTGYNSRDTPENHLTNTGHDYRDTILVVIECPWRIFIISPFPLVRGGNRTRNVDCSFKNVG</sequence>
<dbReference type="Proteomes" id="UP000646484">
    <property type="component" value="Unassembled WGS sequence"/>
</dbReference>
<protein>
    <submittedName>
        <fullName evidence="2">Uncharacterized protein</fullName>
    </submittedName>
</protein>
<keyword evidence="3" id="KW-1185">Reference proteome</keyword>
<proteinExistence type="predicted"/>
<evidence type="ECO:0000313" key="2">
    <source>
        <dbReference type="EMBL" id="MBC5623550.1"/>
    </source>
</evidence>
<feature type="region of interest" description="Disordered" evidence="1">
    <location>
        <begin position="18"/>
        <end position="43"/>
    </location>
</feature>
<feature type="compositionally biased region" description="Basic residues" evidence="1">
    <location>
        <begin position="18"/>
        <end position="29"/>
    </location>
</feature>
<name>A0ABR7D876_9BACT</name>
<evidence type="ECO:0000313" key="3">
    <source>
        <dbReference type="Proteomes" id="UP000646484"/>
    </source>
</evidence>
<reference evidence="2 3" key="1">
    <citation type="submission" date="2020-08" db="EMBL/GenBank/DDBJ databases">
        <title>Genome public.</title>
        <authorList>
            <person name="Liu C."/>
            <person name="Sun Q."/>
        </authorList>
    </citation>
    <scope>NUCLEOTIDE SEQUENCE [LARGE SCALE GENOMIC DNA]</scope>
    <source>
        <strain evidence="2 3">NSJ-56</strain>
    </source>
</reference>
<feature type="compositionally biased region" description="Polar residues" evidence="1">
    <location>
        <begin position="30"/>
        <end position="43"/>
    </location>
</feature>
<dbReference type="RefSeq" id="WP_186978584.1">
    <property type="nucleotide sequence ID" value="NZ_JACOOH010000012.1"/>
</dbReference>
<gene>
    <name evidence="2" type="ORF">H8S64_20860</name>
</gene>
<accession>A0ABR7D876</accession>
<organism evidence="2 3">
    <name type="scientific">Butyricimonas hominis</name>
    <dbReference type="NCBI Taxonomy" id="2763032"/>
    <lineage>
        <taxon>Bacteria</taxon>
        <taxon>Pseudomonadati</taxon>
        <taxon>Bacteroidota</taxon>
        <taxon>Bacteroidia</taxon>
        <taxon>Bacteroidales</taxon>
        <taxon>Odoribacteraceae</taxon>
        <taxon>Butyricimonas</taxon>
    </lineage>
</organism>
<dbReference type="EMBL" id="JACOOH010000012">
    <property type="protein sequence ID" value="MBC5623550.1"/>
    <property type="molecule type" value="Genomic_DNA"/>
</dbReference>